<reference evidence="1 2" key="1">
    <citation type="journal article" date="2018" name="Mol. Biol. Evol.">
        <title>Analysis of the draft genome of the red seaweed Gracilariopsis chorda provides insights into genome size evolution in Rhodophyta.</title>
        <authorList>
            <person name="Lee J."/>
            <person name="Yang E.C."/>
            <person name="Graf L."/>
            <person name="Yang J.H."/>
            <person name="Qiu H."/>
            <person name="Zel Zion U."/>
            <person name="Chan C.X."/>
            <person name="Stephens T.G."/>
            <person name="Weber A.P.M."/>
            <person name="Boo G.H."/>
            <person name="Boo S.M."/>
            <person name="Kim K.M."/>
            <person name="Shin Y."/>
            <person name="Jung M."/>
            <person name="Lee S.J."/>
            <person name="Yim H.S."/>
            <person name="Lee J.H."/>
            <person name="Bhattacharya D."/>
            <person name="Yoon H.S."/>
        </authorList>
    </citation>
    <scope>NUCLEOTIDE SEQUENCE [LARGE SCALE GENOMIC DNA]</scope>
    <source>
        <strain evidence="1 2">SKKU-2015</strain>
        <tissue evidence="1">Whole body</tissue>
    </source>
</reference>
<dbReference type="AlphaFoldDB" id="A0A2V3II16"/>
<organism evidence="1 2">
    <name type="scientific">Gracilariopsis chorda</name>
    <dbReference type="NCBI Taxonomy" id="448386"/>
    <lineage>
        <taxon>Eukaryota</taxon>
        <taxon>Rhodophyta</taxon>
        <taxon>Florideophyceae</taxon>
        <taxon>Rhodymeniophycidae</taxon>
        <taxon>Gracilariales</taxon>
        <taxon>Gracilariaceae</taxon>
        <taxon>Gracilariopsis</taxon>
    </lineage>
</organism>
<dbReference type="EMBL" id="NBIV01000198">
    <property type="protein sequence ID" value="PXF41734.1"/>
    <property type="molecule type" value="Genomic_DNA"/>
</dbReference>
<evidence type="ECO:0000313" key="2">
    <source>
        <dbReference type="Proteomes" id="UP000247409"/>
    </source>
</evidence>
<proteinExistence type="predicted"/>
<sequence length="64" mass="6981">MSEVCAGYVTWHERVTEREKCPTGKLTYGTGDSECFTLGSASAAVSFNDLLELSARMELEDASE</sequence>
<evidence type="ECO:0000313" key="1">
    <source>
        <dbReference type="EMBL" id="PXF41734.1"/>
    </source>
</evidence>
<keyword evidence="2" id="KW-1185">Reference proteome</keyword>
<dbReference type="Proteomes" id="UP000247409">
    <property type="component" value="Unassembled WGS sequence"/>
</dbReference>
<protein>
    <submittedName>
        <fullName evidence="1">Uncharacterized protein</fullName>
    </submittedName>
</protein>
<gene>
    <name evidence="1" type="ORF">BWQ96_08523</name>
</gene>
<accession>A0A2V3II16</accession>
<name>A0A2V3II16_9FLOR</name>
<comment type="caution">
    <text evidence="1">The sequence shown here is derived from an EMBL/GenBank/DDBJ whole genome shotgun (WGS) entry which is preliminary data.</text>
</comment>